<evidence type="ECO:0000256" key="6">
    <source>
        <dbReference type="SAM" id="Coils"/>
    </source>
</evidence>
<feature type="compositionally biased region" description="Polar residues" evidence="7">
    <location>
        <begin position="562"/>
        <end position="572"/>
    </location>
</feature>
<sequence>MDHQTRTFLDLTGTTDLVELVADRRAAWLWSSDGGRVLWANAAGAAFFSADSVSALANLNSLERSPARPHIARIAASGFEDRFSIDRLRFYRGLRVMLLTCQCKKVVLEDGSAAALIICADKGFSTTKDPVVTFAQLVSNSDVTVFVTDRDLVSANFGSLTGTPEDIAPLDGHNAVFGPIELDGALHDGALFQLSEDRKLIALNNERIETPEVEGPEVDAAPLDISSDEVDVPTDPAGSVWARADVLEEAAEALPSMAAADPEDKTAETQDNLEIATDAAAEGPDSEAEAVQPLADGDDQAQEPADTADEAALTDSPPALGAPEDLYTSSNAPENDSAADEEEPEFVFQPGRRPVRFAWKMDISQRFTFLSDEFANVVGPASADIVGLTWAEVANRFDLDPRGSIARALDRRDTWSGKTVDWPVTDAALRVPVDMAALPAFDRNRTFEGYRGFGVCRAADAKPGARIAALSPAMAAFDEHLDDGQSEADEEDAHASNETEPVDDHHEVVDEHSVEESEVSEIEAPPIPAAEDLKPKQPDALAGKMAIGASAAALVGSLSRFSDGSAQTSSEPHTPAMAEEAVDQSASLSDEPLSDEQTTIDDTAEEPNSPLEAAMKMDAALQQGVSGNDLDLETPEIDSDIEKVADDDGANSPSEAVKAKSAAAQEPEIADLRKPEAAETIQHVVPGSVSDEVPEPAGISGPAPLDASEIETAVRSLQKSYKKERQPAAEQDLFAEAETEVPATDRDVNEDTAAETVDAGSDNLEEAVDEVANVEVAAEDDEADEANFDAGLLSTDLEENEEREFFEETAAFEAEELAAEFEEDLKATDTAEILKPEPSSDNVIPLATVNPRVVPVDTTGLSRPERQAFRKIAEALGARLEGDLEGWDEPDADETDNRDQDLPDLPPEVPEAGPIDPSLLDRLPIGIAIAHDRDVLYANKALLSILGYGAISELTEAGGLEALFIDEAEDLPDADGMVGELDETMKVRLADGGVRSVDAHMHSVPWNGSRGLMISITERFNKPAPAASEGAAPNFFKEVRSELDGARTQISEMETILETATDGVLVLDERGTILKVNGSAEALFSASRGEMIGSPFIEFLAPESHRSAEDYLDGLARNGVASILNDGREVLGKVPTGGLIPLFMTMGRIGEKDDTKFCVVLRDITQWKTAEEELTQAKRQAENASSQKSDFLAKISHEIRTPLNAIIGFSEVMMEERFGPIGNDRYKDYLKDIRTSGSHIMSLINDLLDLSKIEAGKQDLKFSAVSANDIINECVALMQPQANRERVIIRASLPDAVPNIVADPRSLRQIVLNLLSNGIKYNKSGGQVILSTTLEPNGEVSIRVRDTGSGMNPKQLAAALEPFRQVHTARRGGGTGLGLPLTKALAEANRAQFHIDSTPDQGTLVEITFPTERVLSE</sequence>
<dbReference type="GO" id="GO:0006355">
    <property type="term" value="P:regulation of DNA-templated transcription"/>
    <property type="evidence" value="ECO:0007669"/>
    <property type="project" value="InterPro"/>
</dbReference>
<keyword evidence="5 10" id="KW-0418">Kinase</keyword>
<dbReference type="EC" id="2.7.13.3" evidence="2"/>
<dbReference type="InterPro" id="IPR003594">
    <property type="entry name" value="HATPase_dom"/>
</dbReference>
<dbReference type="EMBL" id="CXWD01000002">
    <property type="protein sequence ID" value="CTQ64699.1"/>
    <property type="molecule type" value="Genomic_DNA"/>
</dbReference>
<dbReference type="NCBIfam" id="TIGR00229">
    <property type="entry name" value="sensory_box"/>
    <property type="match status" value="1"/>
</dbReference>
<dbReference type="Gene3D" id="3.30.450.20">
    <property type="entry name" value="PAS domain"/>
    <property type="match status" value="1"/>
</dbReference>
<keyword evidence="11" id="KW-1185">Reference proteome</keyword>
<evidence type="ECO:0000313" key="11">
    <source>
        <dbReference type="Proteomes" id="UP000053235"/>
    </source>
</evidence>
<evidence type="ECO:0000259" key="8">
    <source>
        <dbReference type="PROSITE" id="PS50109"/>
    </source>
</evidence>
<evidence type="ECO:0000256" key="1">
    <source>
        <dbReference type="ARBA" id="ARBA00000085"/>
    </source>
</evidence>
<dbReference type="PROSITE" id="PS50112">
    <property type="entry name" value="PAS"/>
    <property type="match status" value="1"/>
</dbReference>
<reference evidence="11" key="1">
    <citation type="submission" date="2015-07" db="EMBL/GenBank/DDBJ databases">
        <authorList>
            <person name="Rodrigo-Torres Lidia"/>
            <person name="Arahal R.David."/>
        </authorList>
    </citation>
    <scope>NUCLEOTIDE SEQUENCE [LARGE SCALE GENOMIC DNA]</scope>
    <source>
        <strain evidence="11">CECT 5112</strain>
    </source>
</reference>
<dbReference type="SUPFAM" id="SSF55785">
    <property type="entry name" value="PYP-like sensor domain (PAS domain)"/>
    <property type="match status" value="1"/>
</dbReference>
<dbReference type="RefSeq" id="WP_055670534.1">
    <property type="nucleotide sequence ID" value="NZ_CXWD01000002.1"/>
</dbReference>
<dbReference type="GO" id="GO:0000155">
    <property type="term" value="F:phosphorelay sensor kinase activity"/>
    <property type="evidence" value="ECO:0007669"/>
    <property type="project" value="InterPro"/>
</dbReference>
<evidence type="ECO:0000256" key="3">
    <source>
        <dbReference type="ARBA" id="ARBA00022553"/>
    </source>
</evidence>
<dbReference type="Gene3D" id="1.10.287.130">
    <property type="match status" value="1"/>
</dbReference>
<dbReference type="GO" id="GO:0005886">
    <property type="term" value="C:plasma membrane"/>
    <property type="evidence" value="ECO:0007669"/>
    <property type="project" value="TreeGrafter"/>
</dbReference>
<feature type="coiled-coil region" evidence="6">
    <location>
        <begin position="1164"/>
        <end position="1194"/>
    </location>
</feature>
<gene>
    <name evidence="10" type="primary">pdhS</name>
    <name evidence="10" type="ORF">LAX5112_00371</name>
</gene>
<dbReference type="SMART" id="SM00091">
    <property type="entry name" value="PAS"/>
    <property type="match status" value="3"/>
</dbReference>
<dbReference type="InterPro" id="IPR036097">
    <property type="entry name" value="HisK_dim/P_sf"/>
</dbReference>
<dbReference type="SMART" id="SM00387">
    <property type="entry name" value="HATPase_c"/>
    <property type="match status" value="1"/>
</dbReference>
<feature type="region of interest" description="Disordered" evidence="7">
    <location>
        <begin position="562"/>
        <end position="607"/>
    </location>
</feature>
<dbReference type="InterPro" id="IPR005467">
    <property type="entry name" value="His_kinase_dom"/>
</dbReference>
<dbReference type="Pfam" id="PF13188">
    <property type="entry name" value="PAS_8"/>
    <property type="match status" value="1"/>
</dbReference>
<feature type="domain" description="PAS" evidence="9">
    <location>
        <begin position="1049"/>
        <end position="1119"/>
    </location>
</feature>
<evidence type="ECO:0000313" key="10">
    <source>
        <dbReference type="EMBL" id="CTQ64699.1"/>
    </source>
</evidence>
<dbReference type="SUPFAM" id="SSF55874">
    <property type="entry name" value="ATPase domain of HSP90 chaperone/DNA topoisomerase II/histidine kinase"/>
    <property type="match status" value="1"/>
</dbReference>
<proteinExistence type="predicted"/>
<dbReference type="CDD" id="cd00130">
    <property type="entry name" value="PAS"/>
    <property type="match status" value="1"/>
</dbReference>
<evidence type="ECO:0000256" key="2">
    <source>
        <dbReference type="ARBA" id="ARBA00012438"/>
    </source>
</evidence>
<dbReference type="PRINTS" id="PR00344">
    <property type="entry name" value="BCTRLSENSOR"/>
</dbReference>
<dbReference type="OrthoDB" id="9801651at2"/>
<keyword evidence="6" id="KW-0175">Coiled coil</keyword>
<feature type="compositionally biased region" description="Acidic residues" evidence="7">
    <location>
        <begin position="883"/>
        <end position="894"/>
    </location>
</feature>
<dbReference type="STRING" id="388408.LAX5112_00371"/>
<dbReference type="PANTHER" id="PTHR43047:SF72">
    <property type="entry name" value="OSMOSENSING HISTIDINE PROTEIN KINASE SLN1"/>
    <property type="match status" value="1"/>
</dbReference>
<dbReference type="InterPro" id="IPR036890">
    <property type="entry name" value="HATPase_C_sf"/>
</dbReference>
<dbReference type="PANTHER" id="PTHR43047">
    <property type="entry name" value="TWO-COMPONENT HISTIDINE PROTEIN KINASE"/>
    <property type="match status" value="1"/>
</dbReference>
<dbReference type="GO" id="GO:0009927">
    <property type="term" value="F:histidine phosphotransfer kinase activity"/>
    <property type="evidence" value="ECO:0007669"/>
    <property type="project" value="TreeGrafter"/>
</dbReference>
<evidence type="ECO:0000256" key="5">
    <source>
        <dbReference type="ARBA" id="ARBA00022777"/>
    </source>
</evidence>
<dbReference type="PROSITE" id="PS50109">
    <property type="entry name" value="HIS_KIN"/>
    <property type="match status" value="1"/>
</dbReference>
<keyword evidence="4 10" id="KW-0808">Transferase</keyword>
<organism evidence="10 11">
    <name type="scientific">Roseibium alexandrii</name>
    <dbReference type="NCBI Taxonomy" id="388408"/>
    <lineage>
        <taxon>Bacteria</taxon>
        <taxon>Pseudomonadati</taxon>
        <taxon>Pseudomonadota</taxon>
        <taxon>Alphaproteobacteria</taxon>
        <taxon>Hyphomicrobiales</taxon>
        <taxon>Stappiaceae</taxon>
        <taxon>Roseibium</taxon>
    </lineage>
</organism>
<dbReference type="Pfam" id="PF00989">
    <property type="entry name" value="PAS"/>
    <property type="match status" value="1"/>
</dbReference>
<feature type="region of interest" description="Disordered" evidence="7">
    <location>
        <begin position="685"/>
        <end position="765"/>
    </location>
</feature>
<keyword evidence="3" id="KW-0597">Phosphoprotein</keyword>
<feature type="region of interest" description="Disordered" evidence="7">
    <location>
        <begin position="297"/>
        <end position="349"/>
    </location>
</feature>
<feature type="region of interest" description="Disordered" evidence="7">
    <location>
        <begin position="481"/>
        <end position="534"/>
    </location>
</feature>
<feature type="compositionally biased region" description="Acidic residues" evidence="7">
    <location>
        <begin position="592"/>
        <end position="605"/>
    </location>
</feature>
<comment type="catalytic activity">
    <reaction evidence="1">
        <text>ATP + protein L-histidine = ADP + protein N-phospho-L-histidine.</text>
        <dbReference type="EC" id="2.7.13.3"/>
    </reaction>
</comment>
<dbReference type="SUPFAM" id="SSF47384">
    <property type="entry name" value="Homodimeric domain of signal transducing histidine kinase"/>
    <property type="match status" value="1"/>
</dbReference>
<feature type="compositionally biased region" description="Basic and acidic residues" evidence="7">
    <location>
        <begin position="493"/>
        <end position="515"/>
    </location>
</feature>
<feature type="compositionally biased region" description="Acidic residues" evidence="7">
    <location>
        <begin position="297"/>
        <end position="309"/>
    </location>
</feature>
<name>A0A0M6ZPK2_9HYPH</name>
<evidence type="ECO:0000256" key="4">
    <source>
        <dbReference type="ARBA" id="ARBA00022679"/>
    </source>
</evidence>
<feature type="region of interest" description="Disordered" evidence="7">
    <location>
        <begin position="645"/>
        <end position="672"/>
    </location>
</feature>
<dbReference type="SMART" id="SM00388">
    <property type="entry name" value="HisKA"/>
    <property type="match status" value="1"/>
</dbReference>
<dbReference type="Pfam" id="PF02518">
    <property type="entry name" value="HATPase_c"/>
    <property type="match status" value="1"/>
</dbReference>
<evidence type="ECO:0000259" key="9">
    <source>
        <dbReference type="PROSITE" id="PS50112"/>
    </source>
</evidence>
<dbReference type="InterPro" id="IPR003661">
    <property type="entry name" value="HisK_dim/P_dom"/>
</dbReference>
<accession>A0A0M6ZPK2</accession>
<evidence type="ECO:0000256" key="7">
    <source>
        <dbReference type="SAM" id="MobiDB-lite"/>
    </source>
</evidence>
<dbReference type="InterPro" id="IPR004358">
    <property type="entry name" value="Sig_transdc_His_kin-like_C"/>
</dbReference>
<dbReference type="Pfam" id="PF00512">
    <property type="entry name" value="HisKA"/>
    <property type="match status" value="1"/>
</dbReference>
<dbReference type="CDD" id="cd00082">
    <property type="entry name" value="HisKA"/>
    <property type="match status" value="1"/>
</dbReference>
<dbReference type="InterPro" id="IPR035965">
    <property type="entry name" value="PAS-like_dom_sf"/>
</dbReference>
<feature type="region of interest" description="Disordered" evidence="7">
    <location>
        <begin position="881"/>
        <end position="917"/>
    </location>
</feature>
<dbReference type="Gene3D" id="3.30.565.10">
    <property type="entry name" value="Histidine kinase-like ATPase, C-terminal domain"/>
    <property type="match status" value="1"/>
</dbReference>
<dbReference type="Proteomes" id="UP000053235">
    <property type="component" value="Unassembled WGS sequence"/>
</dbReference>
<dbReference type="InterPro" id="IPR013767">
    <property type="entry name" value="PAS_fold"/>
</dbReference>
<dbReference type="InterPro" id="IPR000014">
    <property type="entry name" value="PAS"/>
</dbReference>
<feature type="domain" description="Histidine kinase" evidence="8">
    <location>
        <begin position="1194"/>
        <end position="1413"/>
    </location>
</feature>
<protein>
    <recommendedName>
        <fullName evidence="2">histidine kinase</fullName>
        <ecNumber evidence="2">2.7.13.3</ecNumber>
    </recommendedName>
</protein>